<comment type="similarity">
    <text evidence="2">Belongs to the OB-RGRP/VPS55 family.</text>
</comment>
<accession>A0A183JRP2</accession>
<proteinExistence type="inferred from homology"/>
<evidence type="ECO:0000256" key="2">
    <source>
        <dbReference type="ARBA" id="ARBA00005645"/>
    </source>
</evidence>
<reference evidence="9" key="1">
    <citation type="submission" date="2016-06" db="UniProtKB">
        <authorList>
            <consortium name="WormBaseParasite"/>
        </authorList>
    </citation>
    <scope>IDENTIFICATION</scope>
</reference>
<protein>
    <submittedName>
        <fullName evidence="9">MARVEL domain-containing protein</fullName>
    </submittedName>
</protein>
<reference evidence="7 8" key="2">
    <citation type="submission" date="2018-11" db="EMBL/GenBank/DDBJ databases">
        <authorList>
            <consortium name="Pathogen Informatics"/>
        </authorList>
    </citation>
    <scope>NUCLEOTIDE SEQUENCE [LARGE SCALE GENOMIC DNA]</scope>
    <source>
        <strain evidence="7">Dakar</strain>
        <strain evidence="8">Dakar, Senegal</strain>
    </source>
</reference>
<evidence type="ECO:0000313" key="7">
    <source>
        <dbReference type="EMBL" id="VDO95256.1"/>
    </source>
</evidence>
<dbReference type="GO" id="GO:0005768">
    <property type="term" value="C:endosome"/>
    <property type="evidence" value="ECO:0007669"/>
    <property type="project" value="TreeGrafter"/>
</dbReference>
<keyword evidence="5 6" id="KW-0472">Membrane</keyword>
<evidence type="ECO:0000256" key="6">
    <source>
        <dbReference type="SAM" id="Phobius"/>
    </source>
</evidence>
<evidence type="ECO:0000313" key="9">
    <source>
        <dbReference type="WBParaSite" id="SCUD_0000538101-mRNA-1"/>
    </source>
</evidence>
<keyword evidence="8" id="KW-1185">Reference proteome</keyword>
<dbReference type="GO" id="GO:0016020">
    <property type="term" value="C:membrane"/>
    <property type="evidence" value="ECO:0007669"/>
    <property type="project" value="UniProtKB-SubCell"/>
</dbReference>
<name>A0A183JRP2_9TREM</name>
<evidence type="ECO:0000256" key="5">
    <source>
        <dbReference type="ARBA" id="ARBA00023136"/>
    </source>
</evidence>
<keyword evidence="3 6" id="KW-0812">Transmembrane</keyword>
<evidence type="ECO:0000256" key="1">
    <source>
        <dbReference type="ARBA" id="ARBA00004141"/>
    </source>
</evidence>
<comment type="subcellular location">
    <subcellularLocation>
        <location evidence="1">Membrane</location>
        <topology evidence="1">Multi-pass membrane protein</topology>
    </subcellularLocation>
</comment>
<dbReference type="AlphaFoldDB" id="A0A183JRP2"/>
<evidence type="ECO:0000313" key="8">
    <source>
        <dbReference type="Proteomes" id="UP000279833"/>
    </source>
</evidence>
<dbReference type="PANTHER" id="PTHR12050:SF0">
    <property type="entry name" value="RH04491P"/>
    <property type="match status" value="1"/>
</dbReference>
<evidence type="ECO:0000256" key="4">
    <source>
        <dbReference type="ARBA" id="ARBA00022989"/>
    </source>
</evidence>
<feature type="transmembrane region" description="Helical" evidence="6">
    <location>
        <begin position="74"/>
        <end position="95"/>
    </location>
</feature>
<dbReference type="InterPro" id="IPR007262">
    <property type="entry name" value="Vps55/LEPROT"/>
</dbReference>
<sequence>GLGVCCFTTDIITRNFKAVIFVSLAGSVSFTFLLLACALPHVWWPLFMLIFYILAPIPLLVAKNFQESSSLGDVSVFLTTIVIVSAYALPILFARAPKENPLVSFKVKSYLLLVDIMGCLWTYVISQHAYVCNHLLSGLSGGQV</sequence>
<gene>
    <name evidence="7" type="ORF">SCUD_LOCUS5381</name>
</gene>
<dbReference type="Pfam" id="PF04133">
    <property type="entry name" value="Vps55"/>
    <property type="match status" value="1"/>
</dbReference>
<keyword evidence="4 6" id="KW-1133">Transmembrane helix</keyword>
<feature type="transmembrane region" description="Helical" evidence="6">
    <location>
        <begin position="18"/>
        <end position="36"/>
    </location>
</feature>
<feature type="transmembrane region" description="Helical" evidence="6">
    <location>
        <begin position="42"/>
        <end position="62"/>
    </location>
</feature>
<organism evidence="9">
    <name type="scientific">Schistosoma curassoni</name>
    <dbReference type="NCBI Taxonomy" id="6186"/>
    <lineage>
        <taxon>Eukaryota</taxon>
        <taxon>Metazoa</taxon>
        <taxon>Spiralia</taxon>
        <taxon>Lophotrochozoa</taxon>
        <taxon>Platyhelminthes</taxon>
        <taxon>Trematoda</taxon>
        <taxon>Digenea</taxon>
        <taxon>Strigeidida</taxon>
        <taxon>Schistosomatoidea</taxon>
        <taxon>Schistosomatidae</taxon>
        <taxon>Schistosoma</taxon>
    </lineage>
</organism>
<dbReference type="PANTHER" id="PTHR12050">
    <property type="entry name" value="LEPTIN RECEPTOR-RELATED"/>
    <property type="match status" value="1"/>
</dbReference>
<feature type="transmembrane region" description="Helical" evidence="6">
    <location>
        <begin position="107"/>
        <end position="125"/>
    </location>
</feature>
<dbReference type="EMBL" id="UZAK01008679">
    <property type="protein sequence ID" value="VDO95256.1"/>
    <property type="molecule type" value="Genomic_DNA"/>
</dbReference>
<dbReference type="GO" id="GO:0032511">
    <property type="term" value="P:late endosome to vacuole transport via multivesicular body sorting pathway"/>
    <property type="evidence" value="ECO:0007669"/>
    <property type="project" value="TreeGrafter"/>
</dbReference>
<dbReference type="Proteomes" id="UP000279833">
    <property type="component" value="Unassembled WGS sequence"/>
</dbReference>
<evidence type="ECO:0000256" key="3">
    <source>
        <dbReference type="ARBA" id="ARBA00022692"/>
    </source>
</evidence>
<dbReference type="STRING" id="6186.A0A183JRP2"/>
<dbReference type="WBParaSite" id="SCUD_0000538101-mRNA-1">
    <property type="protein sequence ID" value="SCUD_0000538101-mRNA-1"/>
    <property type="gene ID" value="SCUD_0000538101"/>
</dbReference>